<protein>
    <recommendedName>
        <fullName evidence="8">Ribonuclease VapC</fullName>
        <shortName evidence="8">RNase VapC</shortName>
        <ecNumber evidence="8">3.1.-.-</ecNumber>
    </recommendedName>
    <alternativeName>
        <fullName evidence="8">Toxin VapC</fullName>
    </alternativeName>
</protein>
<dbReference type="InterPro" id="IPR002716">
    <property type="entry name" value="PIN_dom"/>
</dbReference>
<proteinExistence type="inferred from homology"/>
<evidence type="ECO:0000256" key="4">
    <source>
        <dbReference type="ARBA" id="ARBA00022723"/>
    </source>
</evidence>
<dbReference type="eggNOG" id="COG1487">
    <property type="taxonomic scope" value="Bacteria"/>
</dbReference>
<name>Q01YX7_SOLUE</name>
<evidence type="ECO:0000259" key="9">
    <source>
        <dbReference type="Pfam" id="PF01850"/>
    </source>
</evidence>
<keyword evidence="8" id="KW-0800">Toxin</keyword>
<dbReference type="STRING" id="234267.Acid_4174"/>
<keyword evidence="4 8" id="KW-0479">Metal-binding</keyword>
<dbReference type="GO" id="GO:0016787">
    <property type="term" value="F:hydrolase activity"/>
    <property type="evidence" value="ECO:0007669"/>
    <property type="project" value="UniProtKB-KW"/>
</dbReference>
<dbReference type="OrthoDB" id="9811788at2"/>
<dbReference type="InterPro" id="IPR050556">
    <property type="entry name" value="Type_II_TA_system_RNase"/>
</dbReference>
<dbReference type="EMBL" id="CP000473">
    <property type="protein sequence ID" value="ABJ85138.1"/>
    <property type="molecule type" value="Genomic_DNA"/>
</dbReference>
<dbReference type="GO" id="GO:0090729">
    <property type="term" value="F:toxin activity"/>
    <property type="evidence" value="ECO:0007669"/>
    <property type="project" value="UniProtKB-KW"/>
</dbReference>
<feature type="binding site" evidence="8">
    <location>
        <position position="91"/>
    </location>
    <ligand>
        <name>Mg(2+)</name>
        <dbReference type="ChEBI" id="CHEBI:18420"/>
    </ligand>
</feature>
<dbReference type="AlphaFoldDB" id="Q01YX7"/>
<evidence type="ECO:0000256" key="8">
    <source>
        <dbReference type="HAMAP-Rule" id="MF_00265"/>
    </source>
</evidence>
<dbReference type="PANTHER" id="PTHR33653:SF1">
    <property type="entry name" value="RIBONUCLEASE VAPC2"/>
    <property type="match status" value="1"/>
</dbReference>
<dbReference type="HOGENOM" id="CLU_118482_1_1_0"/>
<accession>Q01YX7</accession>
<comment type="cofactor">
    <cofactor evidence="1 8">
        <name>Mg(2+)</name>
        <dbReference type="ChEBI" id="CHEBI:18420"/>
    </cofactor>
</comment>
<keyword evidence="3 8" id="KW-0540">Nuclease</keyword>
<dbReference type="GO" id="GO:0000287">
    <property type="term" value="F:magnesium ion binding"/>
    <property type="evidence" value="ECO:0007669"/>
    <property type="project" value="UniProtKB-UniRule"/>
</dbReference>
<comment type="similarity">
    <text evidence="7 8">Belongs to the PINc/VapC protein family.</text>
</comment>
<keyword evidence="6 8" id="KW-0460">Magnesium</keyword>
<dbReference type="InterPro" id="IPR022907">
    <property type="entry name" value="VapC_family"/>
</dbReference>
<comment type="function">
    <text evidence="8">Toxic component of a toxin-antitoxin (TA) system. An RNase.</text>
</comment>
<organism evidence="10">
    <name type="scientific">Solibacter usitatus (strain Ellin6076)</name>
    <dbReference type="NCBI Taxonomy" id="234267"/>
    <lineage>
        <taxon>Bacteria</taxon>
        <taxon>Pseudomonadati</taxon>
        <taxon>Acidobacteriota</taxon>
        <taxon>Terriglobia</taxon>
        <taxon>Bryobacterales</taxon>
        <taxon>Solibacteraceae</taxon>
        <taxon>Candidatus Solibacter</taxon>
    </lineage>
</organism>
<dbReference type="InParanoid" id="Q01YX7"/>
<gene>
    <name evidence="8" type="primary">vapC</name>
    <name evidence="10" type="ordered locus">Acid_4174</name>
</gene>
<dbReference type="SUPFAM" id="SSF88723">
    <property type="entry name" value="PIN domain-like"/>
    <property type="match status" value="1"/>
</dbReference>
<evidence type="ECO:0000313" key="10">
    <source>
        <dbReference type="EMBL" id="ABJ85138.1"/>
    </source>
</evidence>
<evidence type="ECO:0000256" key="6">
    <source>
        <dbReference type="ARBA" id="ARBA00022842"/>
    </source>
</evidence>
<keyword evidence="2 8" id="KW-1277">Toxin-antitoxin system</keyword>
<dbReference type="EC" id="3.1.-.-" evidence="8"/>
<dbReference type="Pfam" id="PF01850">
    <property type="entry name" value="PIN"/>
    <property type="match status" value="1"/>
</dbReference>
<evidence type="ECO:0000256" key="7">
    <source>
        <dbReference type="ARBA" id="ARBA00038093"/>
    </source>
</evidence>
<dbReference type="InterPro" id="IPR029060">
    <property type="entry name" value="PIN-like_dom_sf"/>
</dbReference>
<evidence type="ECO:0000256" key="5">
    <source>
        <dbReference type="ARBA" id="ARBA00022801"/>
    </source>
</evidence>
<dbReference type="KEGG" id="sus:Acid_4174"/>
<feature type="binding site" evidence="8">
    <location>
        <position position="5"/>
    </location>
    <ligand>
        <name>Mg(2+)</name>
        <dbReference type="ChEBI" id="CHEBI:18420"/>
    </ligand>
</feature>
<keyword evidence="5 8" id="KW-0378">Hydrolase</keyword>
<dbReference type="Gene3D" id="3.40.50.1010">
    <property type="entry name" value="5'-nuclease"/>
    <property type="match status" value="1"/>
</dbReference>
<dbReference type="GO" id="GO:0004540">
    <property type="term" value="F:RNA nuclease activity"/>
    <property type="evidence" value="ECO:0007669"/>
    <property type="project" value="InterPro"/>
</dbReference>
<reference evidence="10" key="1">
    <citation type="submission" date="2006-10" db="EMBL/GenBank/DDBJ databases">
        <title>Complete sequence of Solibacter usitatus Ellin6076.</title>
        <authorList>
            <consortium name="US DOE Joint Genome Institute"/>
            <person name="Copeland A."/>
            <person name="Lucas S."/>
            <person name="Lapidus A."/>
            <person name="Barry K."/>
            <person name="Detter J.C."/>
            <person name="Glavina del Rio T."/>
            <person name="Hammon N."/>
            <person name="Israni S."/>
            <person name="Dalin E."/>
            <person name="Tice H."/>
            <person name="Pitluck S."/>
            <person name="Thompson L.S."/>
            <person name="Brettin T."/>
            <person name="Bruce D."/>
            <person name="Han C."/>
            <person name="Tapia R."/>
            <person name="Gilna P."/>
            <person name="Schmutz J."/>
            <person name="Larimer F."/>
            <person name="Land M."/>
            <person name="Hauser L."/>
            <person name="Kyrpides N."/>
            <person name="Mikhailova N."/>
            <person name="Janssen P.H."/>
            <person name="Kuske C.R."/>
            <person name="Richardson P."/>
        </authorList>
    </citation>
    <scope>NUCLEOTIDE SEQUENCE</scope>
    <source>
        <strain evidence="10">Ellin6076</strain>
    </source>
</reference>
<feature type="domain" description="PIN" evidence="9">
    <location>
        <begin position="2"/>
        <end position="117"/>
    </location>
</feature>
<evidence type="ECO:0000256" key="3">
    <source>
        <dbReference type="ARBA" id="ARBA00022722"/>
    </source>
</evidence>
<evidence type="ECO:0000256" key="1">
    <source>
        <dbReference type="ARBA" id="ARBA00001946"/>
    </source>
</evidence>
<evidence type="ECO:0000256" key="2">
    <source>
        <dbReference type="ARBA" id="ARBA00022649"/>
    </source>
</evidence>
<dbReference type="PANTHER" id="PTHR33653">
    <property type="entry name" value="RIBONUCLEASE VAPC2"/>
    <property type="match status" value="1"/>
</dbReference>
<sequence>MIAVDTSTWIGFLQGDGGEDADLLDRALADRQVLMVPVVLTEVLSDPKLPTEVSQTLSELPLIAVEPGYWQRAGELRAKVLGKHRKARLGDALIAQSCIDQGVPLLTRDRDFRAFAEAAGLDLIVGASAD</sequence>
<dbReference type="HAMAP" id="MF_00265">
    <property type="entry name" value="VapC_Nob1"/>
    <property type="match status" value="1"/>
</dbReference>